<dbReference type="InterPro" id="IPR050595">
    <property type="entry name" value="Bact_response_regulator"/>
</dbReference>
<keyword evidence="1 2" id="KW-0597">Phosphoprotein</keyword>
<dbReference type="CDD" id="cd00156">
    <property type="entry name" value="REC"/>
    <property type="match status" value="1"/>
</dbReference>
<dbReference type="PROSITE" id="PS50110">
    <property type="entry name" value="RESPONSE_REGULATORY"/>
    <property type="match status" value="1"/>
</dbReference>
<dbReference type="PANTHER" id="PTHR44591">
    <property type="entry name" value="STRESS RESPONSE REGULATOR PROTEIN 1"/>
    <property type="match status" value="1"/>
</dbReference>
<name>A0AAU7NYF3_9GAMM</name>
<dbReference type="Gene3D" id="3.40.50.2300">
    <property type="match status" value="1"/>
</dbReference>
<dbReference type="InterPro" id="IPR001789">
    <property type="entry name" value="Sig_transdc_resp-reg_receiver"/>
</dbReference>
<evidence type="ECO:0000256" key="2">
    <source>
        <dbReference type="PROSITE-ProRule" id="PRU00169"/>
    </source>
</evidence>
<dbReference type="SMART" id="SM00448">
    <property type="entry name" value="REC"/>
    <property type="match status" value="1"/>
</dbReference>
<protein>
    <submittedName>
        <fullName evidence="4">Response regulator</fullName>
    </submittedName>
</protein>
<dbReference type="Proteomes" id="UP001225378">
    <property type="component" value="Chromosome"/>
</dbReference>
<evidence type="ECO:0000313" key="4">
    <source>
        <dbReference type="EMBL" id="XBS22032.1"/>
    </source>
</evidence>
<feature type="modified residue" description="4-aspartylphosphate" evidence="2">
    <location>
        <position position="55"/>
    </location>
</feature>
<dbReference type="AlphaFoldDB" id="A0AAU7NYF3"/>
<dbReference type="RefSeq" id="WP_305908996.1">
    <property type="nucleotide sequence ID" value="NZ_CP157743.1"/>
</dbReference>
<dbReference type="GO" id="GO:0000160">
    <property type="term" value="P:phosphorelay signal transduction system"/>
    <property type="evidence" value="ECO:0007669"/>
    <property type="project" value="InterPro"/>
</dbReference>
<dbReference type="SUPFAM" id="SSF52172">
    <property type="entry name" value="CheY-like"/>
    <property type="match status" value="1"/>
</dbReference>
<dbReference type="InterPro" id="IPR011006">
    <property type="entry name" value="CheY-like_superfamily"/>
</dbReference>
<sequence>MEKTGKILIADDEKTFLESTADLLRIQGCHCTCVSDAEKALQLLKTESFDLIVADIKMPGNHDLALVKEISQQSNHLSVILVTGYPNINTAIDAVNLSVDAYLIKPFACEELFGYVDKALAKGHEYREAQAMLLTKIRELDNSLQDFQLESRRTSRNSASPLNEFVTNNLLAITRSVIDLNKALNALSNPVNLSGDACLTLACQRPQRLIKAVQDAVCVLEKTKNSFKSKELAELRKNLEQVLELETLESL</sequence>
<gene>
    <name evidence="4" type="ORF">Q9L42_007885</name>
</gene>
<dbReference type="KEGG" id="mech:Q9L42_007885"/>
<proteinExistence type="predicted"/>
<dbReference type="EMBL" id="CP157743">
    <property type="protein sequence ID" value="XBS22032.1"/>
    <property type="molecule type" value="Genomic_DNA"/>
</dbReference>
<evidence type="ECO:0000256" key="1">
    <source>
        <dbReference type="ARBA" id="ARBA00022553"/>
    </source>
</evidence>
<accession>A0AAU7NYF3</accession>
<evidence type="ECO:0000259" key="3">
    <source>
        <dbReference type="PROSITE" id="PS50110"/>
    </source>
</evidence>
<evidence type="ECO:0000313" key="5">
    <source>
        <dbReference type="Proteomes" id="UP001225378"/>
    </source>
</evidence>
<organism evidence="4 5">
    <name type="scientific">Methylomarinum roseum</name>
    <dbReference type="NCBI Taxonomy" id="3067653"/>
    <lineage>
        <taxon>Bacteria</taxon>
        <taxon>Pseudomonadati</taxon>
        <taxon>Pseudomonadota</taxon>
        <taxon>Gammaproteobacteria</taxon>
        <taxon>Methylococcales</taxon>
        <taxon>Methylococcaceae</taxon>
        <taxon>Methylomarinum</taxon>
    </lineage>
</organism>
<dbReference type="Pfam" id="PF00072">
    <property type="entry name" value="Response_reg"/>
    <property type="match status" value="1"/>
</dbReference>
<keyword evidence="5" id="KW-1185">Reference proteome</keyword>
<reference evidence="4 5" key="1">
    <citation type="journal article" date="2024" name="Microbiology">
        <title>Methylomarinum rosea sp. nov., a novel halophilic methanotrophic bacterium from the hypersaline Lake Elton.</title>
        <authorList>
            <person name="Suleimanov R.Z."/>
            <person name="Oshkin I.Y."/>
            <person name="Danilova O.V."/>
            <person name="Suzina N.E."/>
            <person name="Dedysh S.N."/>
        </authorList>
    </citation>
    <scope>NUCLEOTIDE SEQUENCE [LARGE SCALE GENOMIC DNA]</scope>
    <source>
        <strain evidence="4 5">Ch1-1</strain>
    </source>
</reference>
<feature type="domain" description="Response regulatory" evidence="3">
    <location>
        <begin position="6"/>
        <end position="120"/>
    </location>
</feature>
<dbReference type="PANTHER" id="PTHR44591:SF3">
    <property type="entry name" value="RESPONSE REGULATORY DOMAIN-CONTAINING PROTEIN"/>
    <property type="match status" value="1"/>
</dbReference>